<protein>
    <submittedName>
        <fullName evidence="1">Uncharacterized protein</fullName>
    </submittedName>
</protein>
<keyword evidence="2" id="KW-1185">Reference proteome</keyword>
<name>A0A498CRN7_9FIRM</name>
<sequence length="61" mass="7149">MAYNEASKNATMKYQRENLEQIRFWAPKGYKDKIKAHAAGRGMSMAEYLKKLIDEDMNHEP</sequence>
<evidence type="ECO:0000313" key="2">
    <source>
        <dbReference type="Proteomes" id="UP000276301"/>
    </source>
</evidence>
<dbReference type="EMBL" id="RCHT01000005">
    <property type="protein sequence ID" value="RLL12712.1"/>
    <property type="molecule type" value="Genomic_DNA"/>
</dbReference>
<dbReference type="RefSeq" id="WP_121586371.1">
    <property type="nucleotide sequence ID" value="NZ_RCHT01000005.1"/>
</dbReference>
<dbReference type="GO" id="GO:0006355">
    <property type="term" value="P:regulation of DNA-templated transcription"/>
    <property type="evidence" value="ECO:0007669"/>
    <property type="project" value="InterPro"/>
</dbReference>
<dbReference type="Proteomes" id="UP000276301">
    <property type="component" value="Unassembled WGS sequence"/>
</dbReference>
<evidence type="ECO:0000313" key="1">
    <source>
        <dbReference type="EMBL" id="RLL12712.1"/>
    </source>
</evidence>
<gene>
    <name evidence="1" type="ORF">D4A47_04690</name>
</gene>
<organism evidence="1 2">
    <name type="scientific">Anaerotruncus massiliensis</name>
    <name type="common">ex Liu et al. 2021</name>
    <dbReference type="NCBI Taxonomy" id="2321404"/>
    <lineage>
        <taxon>Bacteria</taxon>
        <taxon>Bacillati</taxon>
        <taxon>Bacillota</taxon>
        <taxon>Clostridia</taxon>
        <taxon>Eubacteriales</taxon>
        <taxon>Oscillospiraceae</taxon>
        <taxon>Anaerotruncus</taxon>
    </lineage>
</organism>
<dbReference type="AlphaFoldDB" id="A0A498CRN7"/>
<dbReference type="Gene3D" id="1.10.1220.10">
    <property type="entry name" value="Met repressor-like"/>
    <property type="match status" value="1"/>
</dbReference>
<comment type="caution">
    <text evidence="1">The sequence shown here is derived from an EMBL/GenBank/DDBJ whole genome shotgun (WGS) entry which is preliminary data.</text>
</comment>
<reference evidence="1 2" key="1">
    <citation type="submission" date="2018-10" db="EMBL/GenBank/DDBJ databases">
        <title>Anaerotruncus faecis sp. nov., isolated from human feces.</title>
        <authorList>
            <person name="Wang Y.-J."/>
        </authorList>
    </citation>
    <scope>NUCLEOTIDE SEQUENCE [LARGE SCALE GENOMIC DNA]</scope>
    <source>
        <strain evidence="1 2">22A2-44</strain>
    </source>
</reference>
<dbReference type="SUPFAM" id="SSF47598">
    <property type="entry name" value="Ribbon-helix-helix"/>
    <property type="match status" value="1"/>
</dbReference>
<proteinExistence type="predicted"/>
<dbReference type="InterPro" id="IPR013321">
    <property type="entry name" value="Arc_rbn_hlx_hlx"/>
</dbReference>
<accession>A0A498CRN7</accession>
<dbReference type="InterPro" id="IPR010985">
    <property type="entry name" value="Ribbon_hlx_hlx"/>
</dbReference>